<keyword evidence="4 7" id="KW-0413">Isomerase</keyword>
<evidence type="ECO:0000313" key="9">
    <source>
        <dbReference type="EMBL" id="HER43530.1"/>
    </source>
</evidence>
<dbReference type="EMBL" id="DSEC01000255">
    <property type="protein sequence ID" value="HER43530.1"/>
    <property type="molecule type" value="Genomic_DNA"/>
</dbReference>
<keyword evidence="3 6" id="KW-0460">Magnesium</keyword>
<dbReference type="InterPro" id="IPR013341">
    <property type="entry name" value="Mandelate_racemase_N_dom"/>
</dbReference>
<dbReference type="InterPro" id="IPR018110">
    <property type="entry name" value="Mandel_Rmase/mucon_lact_enz_CS"/>
</dbReference>
<dbReference type="SUPFAM" id="SSF54826">
    <property type="entry name" value="Enolase N-terminal domain-like"/>
    <property type="match status" value="1"/>
</dbReference>
<keyword evidence="2 6" id="KW-0479">Metal-binding</keyword>
<feature type="domain" description="Mandelate racemase/muconate lactonizing enzyme C-terminal" evidence="8">
    <location>
        <begin position="145"/>
        <end position="235"/>
    </location>
</feature>
<dbReference type="Gene3D" id="3.30.390.10">
    <property type="entry name" value="Enolase-like, N-terminal domain"/>
    <property type="match status" value="1"/>
</dbReference>
<dbReference type="InterPro" id="IPR034603">
    <property type="entry name" value="Dipeptide_epimerase"/>
</dbReference>
<dbReference type="CDD" id="cd03319">
    <property type="entry name" value="L-Ala-DL-Glu_epimerase"/>
    <property type="match status" value="1"/>
</dbReference>
<dbReference type="PROSITE" id="PS00909">
    <property type="entry name" value="MR_MLE_2"/>
    <property type="match status" value="1"/>
</dbReference>
<evidence type="ECO:0000256" key="3">
    <source>
        <dbReference type="ARBA" id="ARBA00022842"/>
    </source>
</evidence>
<dbReference type="InterPro" id="IPR036849">
    <property type="entry name" value="Enolase-like_C_sf"/>
</dbReference>
<feature type="binding site" evidence="6">
    <location>
        <position position="214"/>
    </location>
    <ligand>
        <name>Mg(2+)</name>
        <dbReference type="ChEBI" id="CHEBI:18420"/>
    </ligand>
</feature>
<dbReference type="SMART" id="SM00922">
    <property type="entry name" value="MR_MLE"/>
    <property type="match status" value="1"/>
</dbReference>
<organism evidence="9">
    <name type="scientific">Eiseniibacteriota bacterium</name>
    <dbReference type="NCBI Taxonomy" id="2212470"/>
    <lineage>
        <taxon>Bacteria</taxon>
        <taxon>Candidatus Eiseniibacteriota</taxon>
    </lineage>
</organism>
<comment type="similarity">
    <text evidence="1 7">Belongs to the mandelate racemase/muconate lactonizing enzyme family.</text>
</comment>
<evidence type="ECO:0000256" key="7">
    <source>
        <dbReference type="RuleBase" id="RU366006"/>
    </source>
</evidence>
<dbReference type="Pfam" id="PF13378">
    <property type="entry name" value="MR_MLE_C"/>
    <property type="match status" value="1"/>
</dbReference>
<evidence type="ECO:0000256" key="2">
    <source>
        <dbReference type="ARBA" id="ARBA00022723"/>
    </source>
</evidence>
<comment type="cofactor">
    <cofactor evidence="6 7">
        <name>Mg(2+)</name>
        <dbReference type="ChEBI" id="CHEBI:18420"/>
    </cofactor>
    <text evidence="6 7">Binds 1 Mg(2+) ion per subunit.</text>
</comment>
<comment type="caution">
    <text evidence="9">The sequence shown here is derived from an EMBL/GenBank/DDBJ whole genome shotgun (WGS) entry which is preliminary data.</text>
</comment>
<evidence type="ECO:0000256" key="5">
    <source>
        <dbReference type="PIRSR" id="PIRSR634603-1"/>
    </source>
</evidence>
<dbReference type="GO" id="GO:0009063">
    <property type="term" value="P:amino acid catabolic process"/>
    <property type="evidence" value="ECO:0007669"/>
    <property type="project" value="InterPro"/>
</dbReference>
<gene>
    <name evidence="9" type="ORF">ENO08_03630</name>
</gene>
<dbReference type="SFLD" id="SFLDF00010">
    <property type="entry name" value="dipeptide_epimerase"/>
    <property type="match status" value="1"/>
</dbReference>
<dbReference type="Proteomes" id="UP000886069">
    <property type="component" value="Unassembled WGS sequence"/>
</dbReference>
<evidence type="ECO:0000256" key="4">
    <source>
        <dbReference type="ARBA" id="ARBA00023235"/>
    </source>
</evidence>
<dbReference type="InterPro" id="IPR029065">
    <property type="entry name" value="Enolase_C-like"/>
</dbReference>
<name>A0A7V2AUK8_UNCEI</name>
<dbReference type="PANTHER" id="PTHR48080:SF3">
    <property type="entry name" value="ENOLASE SUPERFAMILY MEMBER DDB_G0284701"/>
    <property type="match status" value="1"/>
</dbReference>
<dbReference type="InterPro" id="IPR034593">
    <property type="entry name" value="DgoD-like"/>
</dbReference>
<dbReference type="GO" id="GO:0016855">
    <property type="term" value="F:racemase and epimerase activity, acting on amino acids and derivatives"/>
    <property type="evidence" value="ECO:0007669"/>
    <property type="project" value="UniProtKB-UniRule"/>
</dbReference>
<feature type="binding site" evidence="6">
    <location>
        <position position="188"/>
    </location>
    <ligand>
        <name>Mg(2+)</name>
        <dbReference type="ChEBI" id="CHEBI:18420"/>
    </ligand>
</feature>
<dbReference type="SFLD" id="SFLDS00001">
    <property type="entry name" value="Enolase"/>
    <property type="match status" value="1"/>
</dbReference>
<dbReference type="PANTHER" id="PTHR48080">
    <property type="entry name" value="D-GALACTONATE DEHYDRATASE-RELATED"/>
    <property type="match status" value="1"/>
</dbReference>
<dbReference type="InterPro" id="IPR029017">
    <property type="entry name" value="Enolase-like_N"/>
</dbReference>
<proteinExistence type="inferred from homology"/>
<dbReference type="SFLD" id="SFLDG00180">
    <property type="entry name" value="muconate_cycloisomerase"/>
    <property type="match status" value="1"/>
</dbReference>
<accession>A0A7V2AUK8</accession>
<dbReference type="Gene3D" id="3.20.20.120">
    <property type="entry name" value="Enolase-like C-terminal domain"/>
    <property type="match status" value="1"/>
</dbReference>
<dbReference type="Pfam" id="PF02746">
    <property type="entry name" value="MR_MLE_N"/>
    <property type="match status" value="1"/>
</dbReference>
<dbReference type="GO" id="GO:0046872">
    <property type="term" value="F:metal ion binding"/>
    <property type="evidence" value="ECO:0007669"/>
    <property type="project" value="UniProtKB-KW"/>
</dbReference>
<evidence type="ECO:0000256" key="1">
    <source>
        <dbReference type="ARBA" id="ARBA00008031"/>
    </source>
</evidence>
<sequence length="357" mass="38376">MRGEIMNLRAVQVRLDLLHTFRIARSADDSRESILVSVSDGDRLGLGEAAPMARYDQTASGARGALLAIEHLLPVRAPRLTLEGVAGILAPLREALGKEKAALAAVDIALHDMMGRESGRPLYEILGLDPSAAPVTSYTIGIDSPEAIARKVEEASSFPVLKVKMGLDNDYEIMEQIRGLTDKPVRIDANEGWTREEALEKIRWLEPQNVQFIEQPLPASKLEETRWLAERVSIPLFADESLRDIEDVAGLEGAFSGINIKLMKCGGITEALRLIRAARARGLQIMLGCTIESSIGITAAAQISPLVDYADLDGNILIGNDPAEGVGAVDGRLILPDGPGLGAALRDGPAKKALISR</sequence>
<dbReference type="SUPFAM" id="SSF51604">
    <property type="entry name" value="Enolase C-terminal domain-like"/>
    <property type="match status" value="1"/>
</dbReference>
<dbReference type="InterPro" id="IPR013342">
    <property type="entry name" value="Mandelate_racemase_C"/>
</dbReference>
<dbReference type="AlphaFoldDB" id="A0A7V2AUK8"/>
<protein>
    <recommendedName>
        <fullName evidence="7">Dipeptide epimerase</fullName>
        <ecNumber evidence="7">5.1.1.-</ecNumber>
    </recommendedName>
</protein>
<dbReference type="EC" id="5.1.1.-" evidence="7"/>
<reference evidence="9" key="1">
    <citation type="journal article" date="2020" name="mSystems">
        <title>Genome- and Community-Level Interaction Insights into Carbon Utilization and Element Cycling Functions of Hydrothermarchaeota in Hydrothermal Sediment.</title>
        <authorList>
            <person name="Zhou Z."/>
            <person name="Liu Y."/>
            <person name="Xu W."/>
            <person name="Pan J."/>
            <person name="Luo Z.H."/>
            <person name="Li M."/>
        </authorList>
    </citation>
    <scope>NUCLEOTIDE SEQUENCE [LARGE SCALE GENOMIC DNA]</scope>
    <source>
        <strain evidence="9">SpSt-1233</strain>
    </source>
</reference>
<evidence type="ECO:0000259" key="8">
    <source>
        <dbReference type="SMART" id="SM00922"/>
    </source>
</evidence>
<feature type="active site" description="Proton acceptor; specific for (S)-substrate epimerization" evidence="5">
    <location>
        <position position="261"/>
    </location>
</feature>
<evidence type="ECO:0000256" key="6">
    <source>
        <dbReference type="PIRSR" id="PIRSR634603-3"/>
    </source>
</evidence>
<feature type="active site" description="Proton acceptor; specific for (R)-substrate epimerization" evidence="5">
    <location>
        <position position="164"/>
    </location>
</feature>
<feature type="binding site" evidence="6">
    <location>
        <position position="239"/>
    </location>
    <ligand>
        <name>Mg(2+)</name>
        <dbReference type="ChEBI" id="CHEBI:18420"/>
    </ligand>
</feature>